<evidence type="ECO:0000259" key="1">
    <source>
        <dbReference type="Pfam" id="PF02557"/>
    </source>
</evidence>
<dbReference type="Gene3D" id="3.30.1380.10">
    <property type="match status" value="1"/>
</dbReference>
<feature type="domain" description="D-alanyl-D-alanine carboxypeptidase-like core" evidence="1">
    <location>
        <begin position="36"/>
        <end position="165"/>
    </location>
</feature>
<organism evidence="2">
    <name type="scientific">uncultured Caudovirales phage</name>
    <dbReference type="NCBI Taxonomy" id="2100421"/>
    <lineage>
        <taxon>Viruses</taxon>
        <taxon>Duplodnaviria</taxon>
        <taxon>Heunggongvirae</taxon>
        <taxon>Uroviricota</taxon>
        <taxon>Caudoviricetes</taxon>
        <taxon>Peduoviridae</taxon>
        <taxon>Maltschvirus</taxon>
        <taxon>Maltschvirus maltsch</taxon>
    </lineage>
</organism>
<evidence type="ECO:0000313" key="2">
    <source>
        <dbReference type="EMBL" id="CAB4136008.1"/>
    </source>
</evidence>
<dbReference type="InterPro" id="IPR009045">
    <property type="entry name" value="Zn_M74/Hedgehog-like"/>
</dbReference>
<dbReference type="EMBL" id="LR796315">
    <property type="protein sequence ID" value="CAB4136008.1"/>
    <property type="molecule type" value="Genomic_DNA"/>
</dbReference>
<proteinExistence type="predicted"/>
<sequence>MKLFITPVKSCQHLKGKKPSEVLPSMLRKVSGGGKLELCAADAWEAMVAAAKVDGIKLSPSSAGDMFRSIAQQTAGFVQRYQKEPIDGAVTRTWDGVKWFLKKGFAPLAAPNDDPKNCSKHMLGIAVDVAGASGKILEWMFNNIAKFGWSWEVVPDEPWHIRYVAGDATPEAVVAWKESSK</sequence>
<dbReference type="PANTHER" id="PTHR34385:SF1">
    <property type="entry name" value="PEPTIDOGLYCAN L-ALANYL-D-GLUTAMATE ENDOPEPTIDASE CWLK"/>
    <property type="match status" value="1"/>
</dbReference>
<dbReference type="GO" id="GO:0006508">
    <property type="term" value="P:proteolysis"/>
    <property type="evidence" value="ECO:0007669"/>
    <property type="project" value="InterPro"/>
</dbReference>
<gene>
    <name evidence="3" type="ORF">UFOVP1549_4</name>
    <name evidence="2" type="ORF">UFOVP303_29</name>
</gene>
<reference evidence="2" key="1">
    <citation type="submission" date="2020-04" db="EMBL/GenBank/DDBJ databases">
        <authorList>
            <person name="Chiriac C."/>
            <person name="Salcher M."/>
            <person name="Ghai R."/>
            <person name="Kavagutti S V."/>
        </authorList>
    </citation>
    <scope>NUCLEOTIDE SEQUENCE</scope>
</reference>
<evidence type="ECO:0000313" key="3">
    <source>
        <dbReference type="EMBL" id="CAB5228488.1"/>
    </source>
</evidence>
<protein>
    <submittedName>
        <fullName evidence="2">Peptidase M15B</fullName>
    </submittedName>
</protein>
<dbReference type="EMBL" id="LR798394">
    <property type="protein sequence ID" value="CAB5228488.1"/>
    <property type="molecule type" value="Genomic_DNA"/>
</dbReference>
<dbReference type="GO" id="GO:0008233">
    <property type="term" value="F:peptidase activity"/>
    <property type="evidence" value="ECO:0007669"/>
    <property type="project" value="InterPro"/>
</dbReference>
<name>A0A6J5LNS4_9CAUD</name>
<accession>A0A6J5LNS4</accession>
<dbReference type="PANTHER" id="PTHR34385">
    <property type="entry name" value="D-ALANYL-D-ALANINE CARBOXYPEPTIDASE"/>
    <property type="match status" value="1"/>
</dbReference>
<dbReference type="SUPFAM" id="SSF55166">
    <property type="entry name" value="Hedgehog/DD-peptidase"/>
    <property type="match status" value="1"/>
</dbReference>
<dbReference type="InterPro" id="IPR052179">
    <property type="entry name" value="DD-CPase-like"/>
</dbReference>
<dbReference type="Pfam" id="PF02557">
    <property type="entry name" value="VanY"/>
    <property type="match status" value="1"/>
</dbReference>
<dbReference type="InterPro" id="IPR003709">
    <property type="entry name" value="VanY-like_core_dom"/>
</dbReference>